<proteinExistence type="predicted"/>
<reference evidence="1 2" key="1">
    <citation type="submission" date="2019-09" db="EMBL/GenBank/DDBJ databases">
        <authorList>
            <person name="Brejova B."/>
        </authorList>
    </citation>
    <scope>NUCLEOTIDE SEQUENCE [LARGE SCALE GENOMIC DNA]</scope>
</reference>
<dbReference type="AlphaFoldDB" id="A0A5E8BG06"/>
<dbReference type="InterPro" id="IPR007150">
    <property type="entry name" value="HUS1/Mec3"/>
</dbReference>
<evidence type="ECO:0008006" key="3">
    <source>
        <dbReference type="Google" id="ProtNLM"/>
    </source>
</evidence>
<dbReference type="Gene3D" id="3.70.10.10">
    <property type="match status" value="1"/>
</dbReference>
<evidence type="ECO:0000313" key="1">
    <source>
        <dbReference type="EMBL" id="VVT49781.1"/>
    </source>
</evidence>
<evidence type="ECO:0000313" key="2">
    <source>
        <dbReference type="Proteomes" id="UP000398389"/>
    </source>
</evidence>
<dbReference type="Pfam" id="PF04005">
    <property type="entry name" value="Hus1"/>
    <property type="match status" value="1"/>
</dbReference>
<dbReference type="EMBL" id="CABVLU010000002">
    <property type="protein sequence ID" value="VVT49781.1"/>
    <property type="molecule type" value="Genomic_DNA"/>
</dbReference>
<dbReference type="GO" id="GO:0000077">
    <property type="term" value="P:DNA damage checkpoint signaling"/>
    <property type="evidence" value="ECO:0007669"/>
    <property type="project" value="InterPro"/>
</dbReference>
<dbReference type="RefSeq" id="XP_031853050.1">
    <property type="nucleotide sequence ID" value="XM_031997159.1"/>
</dbReference>
<accession>A0A5E8BG06</accession>
<dbReference type="GeneID" id="43581259"/>
<gene>
    <name evidence="1" type="ORF">SAPINGB_P002440</name>
</gene>
<keyword evidence="2" id="KW-1185">Reference proteome</keyword>
<dbReference type="Proteomes" id="UP000398389">
    <property type="component" value="Unassembled WGS sequence"/>
</dbReference>
<sequence length="292" mass="32263">MRFECKITAVKRLLDVVACIYQLRRECQIEFGLGSVTFHSPRMKAVFPIDTFFEDYFLDTPTNTLLLDVGADALLRTLRMIVDDSAIRMSIRSQRTLLSGRQTDVLRINFSSLQTLKTGGEAVAAATFKDVFARPVSEDPLSSLFEGDSSSVTSAPSRSVVVPGDVLTAIGKASARLRYLGKNTTIELVKGGILRVVVAESLVTYSASFSRLHEIVRITAGMENEADNEAPLKVRVTVAARDWFRVLARPEIARTVVLSVTNHCSLDMYLMCGEGLDLDSGYIHYHVGNVYE</sequence>
<organism evidence="1 2">
    <name type="scientific">Magnusiomyces paraingens</name>
    <dbReference type="NCBI Taxonomy" id="2606893"/>
    <lineage>
        <taxon>Eukaryota</taxon>
        <taxon>Fungi</taxon>
        <taxon>Dikarya</taxon>
        <taxon>Ascomycota</taxon>
        <taxon>Saccharomycotina</taxon>
        <taxon>Dipodascomycetes</taxon>
        <taxon>Dipodascales</taxon>
        <taxon>Dipodascaceae</taxon>
        <taxon>Magnusiomyces</taxon>
    </lineage>
</organism>
<name>A0A5E8BG06_9ASCO</name>
<dbReference type="GO" id="GO:0030896">
    <property type="term" value="C:checkpoint clamp complex"/>
    <property type="evidence" value="ECO:0007669"/>
    <property type="project" value="InterPro"/>
</dbReference>
<protein>
    <recommendedName>
        <fullName evidence="3">Checkpoint protein</fullName>
    </recommendedName>
</protein>